<evidence type="ECO:0000256" key="1">
    <source>
        <dbReference type="ARBA" id="ARBA00004651"/>
    </source>
</evidence>
<dbReference type="PANTHER" id="PTHR30472">
    <property type="entry name" value="FERRIC ENTEROBACTIN TRANSPORT SYSTEM PERMEASE PROTEIN"/>
    <property type="match status" value="1"/>
</dbReference>
<dbReference type="OrthoDB" id="9796260at2"/>
<reference evidence="11 16" key="1">
    <citation type="submission" date="2014-05" db="EMBL/GenBank/DDBJ databases">
        <title>Novel Listeriaceae from food processing environments.</title>
        <authorList>
            <person name="den Bakker H.C."/>
        </authorList>
    </citation>
    <scope>NUCLEOTIDE SEQUENCE [LARGE SCALE GENOMIC DNA]</scope>
    <source>
        <strain evidence="11 16">FSL A5-0281</strain>
    </source>
</reference>
<dbReference type="InterPro" id="IPR037294">
    <property type="entry name" value="ABC_BtuC-like"/>
</dbReference>
<keyword evidence="6 10" id="KW-0812">Transmembrane</keyword>
<dbReference type="GO" id="GO:0022857">
    <property type="term" value="F:transmembrane transporter activity"/>
    <property type="evidence" value="ECO:0007669"/>
    <property type="project" value="InterPro"/>
</dbReference>
<dbReference type="EMBL" id="JAARYD010000002">
    <property type="protein sequence ID" value="MBC2176044.1"/>
    <property type="molecule type" value="Genomic_DNA"/>
</dbReference>
<evidence type="ECO:0000256" key="10">
    <source>
        <dbReference type="SAM" id="Phobius"/>
    </source>
</evidence>
<keyword evidence="16" id="KW-1185">Reference proteome</keyword>
<keyword evidence="4" id="KW-1003">Cell membrane</keyword>
<evidence type="ECO:0000313" key="12">
    <source>
        <dbReference type="EMBL" id="MBC1780177.1"/>
    </source>
</evidence>
<evidence type="ECO:0000313" key="20">
    <source>
        <dbReference type="Proteomes" id="UP000547643"/>
    </source>
</evidence>
<name>A0A099W5A6_9LIST</name>
<keyword evidence="5" id="KW-0406">Ion transport</keyword>
<evidence type="ECO:0000313" key="15">
    <source>
        <dbReference type="EMBL" id="MBC2176044.1"/>
    </source>
</evidence>
<feature type="transmembrane region" description="Helical" evidence="10">
    <location>
        <begin position="38"/>
        <end position="58"/>
    </location>
</feature>
<keyword evidence="9 10" id="KW-0472">Membrane</keyword>
<dbReference type="STRING" id="1552123.EP57_12845"/>
<evidence type="ECO:0000313" key="11">
    <source>
        <dbReference type="EMBL" id="KGL39941.1"/>
    </source>
</evidence>
<gene>
    <name evidence="11" type="ORF">EP57_12845</name>
    <name evidence="12" type="ORF">HCA46_15125</name>
    <name evidence="13" type="ORF">HCA52_05860</name>
    <name evidence="14" type="ORF">HCA78_04500</name>
    <name evidence="15" type="ORF">HCB27_05425</name>
</gene>
<dbReference type="GeneID" id="58718237"/>
<proteinExistence type="inferred from homology"/>
<dbReference type="GO" id="GO:0005886">
    <property type="term" value="C:plasma membrane"/>
    <property type="evidence" value="ECO:0007669"/>
    <property type="project" value="UniProtKB-SubCell"/>
</dbReference>
<dbReference type="Proteomes" id="UP000547643">
    <property type="component" value="Unassembled WGS sequence"/>
</dbReference>
<evidence type="ECO:0000256" key="4">
    <source>
        <dbReference type="ARBA" id="ARBA00022475"/>
    </source>
</evidence>
<evidence type="ECO:0000313" key="18">
    <source>
        <dbReference type="Proteomes" id="UP000541735"/>
    </source>
</evidence>
<feature type="transmembrane region" description="Helical" evidence="10">
    <location>
        <begin position="173"/>
        <end position="194"/>
    </location>
</feature>
<dbReference type="eggNOG" id="COG4605">
    <property type="taxonomic scope" value="Bacteria"/>
</dbReference>
<dbReference type="Proteomes" id="UP000541735">
    <property type="component" value="Unassembled WGS sequence"/>
</dbReference>
<feature type="transmembrane region" description="Helical" evidence="10">
    <location>
        <begin position="262"/>
        <end position="281"/>
    </location>
</feature>
<dbReference type="EMBL" id="JAARUV010000006">
    <property type="protein sequence ID" value="MBC1780177.1"/>
    <property type="molecule type" value="Genomic_DNA"/>
</dbReference>
<comment type="similarity">
    <text evidence="2">Belongs to the binding-protein-dependent transport system permease family. FecCD subfamily.</text>
</comment>
<reference evidence="17 18" key="2">
    <citation type="submission" date="2020-03" db="EMBL/GenBank/DDBJ databases">
        <title>Soil Listeria distribution.</title>
        <authorList>
            <person name="Liao J."/>
            <person name="Wiedmann M."/>
        </authorList>
    </citation>
    <scope>NUCLEOTIDE SEQUENCE [LARGE SCALE GENOMIC DNA]</scope>
    <source>
        <strain evidence="15 18">FSL L7-0259</strain>
        <strain evidence="14 19">FSL L7-0435</strain>
        <strain evidence="13 17">FSL L7-0978</strain>
        <strain evidence="12 20">FSL L7-1017</strain>
    </source>
</reference>
<dbReference type="Pfam" id="PF01032">
    <property type="entry name" value="FecCD"/>
    <property type="match status" value="1"/>
</dbReference>
<dbReference type="InterPro" id="IPR000522">
    <property type="entry name" value="ABC_transptr_permease_BtuC"/>
</dbReference>
<dbReference type="EMBL" id="JAARVG010000004">
    <property type="protein sequence ID" value="MBC1792936.1"/>
    <property type="molecule type" value="Genomic_DNA"/>
</dbReference>
<dbReference type="AlphaFoldDB" id="A0A099W5A6"/>
<dbReference type="FunFam" id="1.10.3470.10:FF:000004">
    <property type="entry name" value="Iron compound ABC transporter, permease"/>
    <property type="match status" value="1"/>
</dbReference>
<dbReference type="SUPFAM" id="SSF81345">
    <property type="entry name" value="ABC transporter involved in vitamin B12 uptake, BtuC"/>
    <property type="match status" value="1"/>
</dbReference>
<accession>A0A099W5A6</accession>
<dbReference type="CDD" id="cd06550">
    <property type="entry name" value="TM_ABC_iron-siderophores_like"/>
    <property type="match status" value="1"/>
</dbReference>
<feature type="transmembrane region" description="Helical" evidence="10">
    <location>
        <begin position="64"/>
        <end position="87"/>
    </location>
</feature>
<evidence type="ECO:0000313" key="14">
    <source>
        <dbReference type="EMBL" id="MBC2003020.1"/>
    </source>
</evidence>
<evidence type="ECO:0000256" key="8">
    <source>
        <dbReference type="ARBA" id="ARBA00023004"/>
    </source>
</evidence>
<sequence>MRKNWILAGIVVILMASYLFLFMGGNPAFALTLRSTKLVAIVFTGVAIAVSTVVFQTITQNKILTPSIMGLDSLYMLLQTSLVFIFGSQALMRLGSGRWNFFLSVLLMMGFAFVLYWLMFKRNGRNIYFLLLVGIVCGTLFSSFASFMEMLIDPNEFQIVQDKMFASFNNVNTSILVVAIVIFIAAIGYLWPFVKYLDVLALGKDQAVNLGIPYNKMVKRLLMVIVVLVSVATALVGPITFLGLIVANVAYQFLRTHRHAELLIGASLISLVALVGGQLLAERIFHFNTPISVIINLCGGVYFLYLLLRGAKL</sequence>
<keyword evidence="8" id="KW-0408">Iron</keyword>
<evidence type="ECO:0000256" key="2">
    <source>
        <dbReference type="ARBA" id="ARBA00007935"/>
    </source>
</evidence>
<dbReference type="Proteomes" id="UP000029844">
    <property type="component" value="Unassembled WGS sequence"/>
</dbReference>
<dbReference type="Proteomes" id="UP000539064">
    <property type="component" value="Unassembled WGS sequence"/>
</dbReference>
<evidence type="ECO:0000313" key="17">
    <source>
        <dbReference type="Proteomes" id="UP000539064"/>
    </source>
</evidence>
<evidence type="ECO:0000313" key="16">
    <source>
        <dbReference type="Proteomes" id="UP000029844"/>
    </source>
</evidence>
<keyword evidence="5" id="KW-0410">Iron transport</keyword>
<dbReference type="PANTHER" id="PTHR30472:SF19">
    <property type="entry name" value="PETROBACTIN IMPORT SYSTEM PERMEASE PROTEIN YCLO"/>
    <property type="match status" value="1"/>
</dbReference>
<feature type="transmembrane region" description="Helical" evidence="10">
    <location>
        <begin position="6"/>
        <end position="26"/>
    </location>
</feature>
<comment type="caution">
    <text evidence="11">The sequence shown here is derived from an EMBL/GenBank/DDBJ whole genome shotgun (WGS) entry which is preliminary data.</text>
</comment>
<feature type="transmembrane region" description="Helical" evidence="10">
    <location>
        <begin position="126"/>
        <end position="152"/>
    </location>
</feature>
<evidence type="ECO:0000313" key="19">
    <source>
        <dbReference type="Proteomes" id="UP000546806"/>
    </source>
</evidence>
<evidence type="ECO:0000256" key="3">
    <source>
        <dbReference type="ARBA" id="ARBA00022448"/>
    </source>
</evidence>
<dbReference type="EMBL" id="JNFA01000025">
    <property type="protein sequence ID" value="KGL39941.1"/>
    <property type="molecule type" value="Genomic_DNA"/>
</dbReference>
<evidence type="ECO:0000256" key="6">
    <source>
        <dbReference type="ARBA" id="ARBA00022692"/>
    </source>
</evidence>
<feature type="transmembrane region" description="Helical" evidence="10">
    <location>
        <begin position="99"/>
        <end position="120"/>
    </location>
</feature>
<dbReference type="EMBL" id="JAARWW010000002">
    <property type="protein sequence ID" value="MBC2003020.1"/>
    <property type="molecule type" value="Genomic_DNA"/>
</dbReference>
<keyword evidence="7 10" id="KW-1133">Transmembrane helix</keyword>
<dbReference type="RefSeq" id="WP_036087206.1">
    <property type="nucleotide sequence ID" value="NZ_CBCSHQ010000013.1"/>
</dbReference>
<feature type="transmembrane region" description="Helical" evidence="10">
    <location>
        <begin position="221"/>
        <end position="250"/>
    </location>
</feature>
<keyword evidence="3" id="KW-0813">Transport</keyword>
<protein>
    <submittedName>
        <fullName evidence="11">Iron ABC transporter permease</fullName>
    </submittedName>
    <submittedName>
        <fullName evidence="12">Iron chelate uptake ABC transporter family permease subunit</fullName>
    </submittedName>
</protein>
<feature type="transmembrane region" description="Helical" evidence="10">
    <location>
        <begin position="287"/>
        <end position="308"/>
    </location>
</feature>
<evidence type="ECO:0000313" key="13">
    <source>
        <dbReference type="EMBL" id="MBC1792936.1"/>
    </source>
</evidence>
<evidence type="ECO:0000256" key="9">
    <source>
        <dbReference type="ARBA" id="ARBA00023136"/>
    </source>
</evidence>
<evidence type="ECO:0000256" key="5">
    <source>
        <dbReference type="ARBA" id="ARBA00022496"/>
    </source>
</evidence>
<evidence type="ECO:0000256" key="7">
    <source>
        <dbReference type="ARBA" id="ARBA00022989"/>
    </source>
</evidence>
<dbReference type="GO" id="GO:0033214">
    <property type="term" value="P:siderophore-iron import into cell"/>
    <property type="evidence" value="ECO:0007669"/>
    <property type="project" value="TreeGrafter"/>
</dbReference>
<dbReference type="Gene3D" id="1.10.3470.10">
    <property type="entry name" value="ABC transporter involved in vitamin B12 uptake, BtuC"/>
    <property type="match status" value="1"/>
</dbReference>
<dbReference type="Proteomes" id="UP000546806">
    <property type="component" value="Unassembled WGS sequence"/>
</dbReference>
<organism evidence="11 16">
    <name type="scientific">Listeria booriae</name>
    <dbReference type="NCBI Taxonomy" id="1552123"/>
    <lineage>
        <taxon>Bacteria</taxon>
        <taxon>Bacillati</taxon>
        <taxon>Bacillota</taxon>
        <taxon>Bacilli</taxon>
        <taxon>Bacillales</taxon>
        <taxon>Listeriaceae</taxon>
        <taxon>Listeria</taxon>
    </lineage>
</organism>
<comment type="subcellular location">
    <subcellularLocation>
        <location evidence="1">Cell membrane</location>
        <topology evidence="1">Multi-pass membrane protein</topology>
    </subcellularLocation>
</comment>